<dbReference type="EMBL" id="GL377565">
    <property type="protein sequence ID" value="EFJ37655.1"/>
    <property type="molecule type" value="Genomic_DNA"/>
</dbReference>
<evidence type="ECO:0000259" key="9">
    <source>
        <dbReference type="Pfam" id="PF13967"/>
    </source>
</evidence>
<evidence type="ECO:0000256" key="6">
    <source>
        <dbReference type="ARBA" id="ARBA00023136"/>
    </source>
</evidence>
<reference evidence="11 12" key="1">
    <citation type="journal article" date="2011" name="Science">
        <title>The Selaginella genome identifies genetic changes associated with the evolution of vascular plants.</title>
        <authorList>
            <person name="Banks J.A."/>
            <person name="Nishiyama T."/>
            <person name="Hasebe M."/>
            <person name="Bowman J.L."/>
            <person name="Gribskov M."/>
            <person name="dePamphilis C."/>
            <person name="Albert V.A."/>
            <person name="Aono N."/>
            <person name="Aoyama T."/>
            <person name="Ambrose B.A."/>
            <person name="Ashton N.W."/>
            <person name="Axtell M.J."/>
            <person name="Barker E."/>
            <person name="Barker M.S."/>
            <person name="Bennetzen J.L."/>
            <person name="Bonawitz N.D."/>
            <person name="Chapple C."/>
            <person name="Cheng C."/>
            <person name="Correa L.G."/>
            <person name="Dacre M."/>
            <person name="DeBarry J."/>
            <person name="Dreyer I."/>
            <person name="Elias M."/>
            <person name="Engstrom E.M."/>
            <person name="Estelle M."/>
            <person name="Feng L."/>
            <person name="Finet C."/>
            <person name="Floyd S.K."/>
            <person name="Frommer W.B."/>
            <person name="Fujita T."/>
            <person name="Gramzow L."/>
            <person name="Gutensohn M."/>
            <person name="Harholt J."/>
            <person name="Hattori M."/>
            <person name="Heyl A."/>
            <person name="Hirai T."/>
            <person name="Hiwatashi Y."/>
            <person name="Ishikawa M."/>
            <person name="Iwata M."/>
            <person name="Karol K.G."/>
            <person name="Koehler B."/>
            <person name="Kolukisaoglu U."/>
            <person name="Kubo M."/>
            <person name="Kurata T."/>
            <person name="Lalonde S."/>
            <person name="Li K."/>
            <person name="Li Y."/>
            <person name="Litt A."/>
            <person name="Lyons E."/>
            <person name="Manning G."/>
            <person name="Maruyama T."/>
            <person name="Michael T.P."/>
            <person name="Mikami K."/>
            <person name="Miyazaki S."/>
            <person name="Morinaga S."/>
            <person name="Murata T."/>
            <person name="Mueller-Roeber B."/>
            <person name="Nelson D.R."/>
            <person name="Obara M."/>
            <person name="Oguri Y."/>
            <person name="Olmstead R.G."/>
            <person name="Onodera N."/>
            <person name="Petersen B.L."/>
            <person name="Pils B."/>
            <person name="Prigge M."/>
            <person name="Rensing S.A."/>
            <person name="Riano-Pachon D.M."/>
            <person name="Roberts A.W."/>
            <person name="Sato Y."/>
            <person name="Scheller H.V."/>
            <person name="Schulz B."/>
            <person name="Schulz C."/>
            <person name="Shakirov E.V."/>
            <person name="Shibagaki N."/>
            <person name="Shinohara N."/>
            <person name="Shippen D.E."/>
            <person name="Soerensen I."/>
            <person name="Sotooka R."/>
            <person name="Sugimoto N."/>
            <person name="Sugita M."/>
            <person name="Sumikawa N."/>
            <person name="Tanurdzic M."/>
            <person name="Theissen G."/>
            <person name="Ulvskov P."/>
            <person name="Wakazuki S."/>
            <person name="Weng J.K."/>
            <person name="Willats W.W."/>
            <person name="Wipf D."/>
            <person name="Wolf P.G."/>
            <person name="Yang L."/>
            <person name="Zimmer A.D."/>
            <person name="Zhu Q."/>
            <person name="Mitros T."/>
            <person name="Hellsten U."/>
            <person name="Loque D."/>
            <person name="Otillar R."/>
            <person name="Salamov A."/>
            <person name="Schmutz J."/>
            <person name="Shapiro H."/>
            <person name="Lindquist E."/>
            <person name="Lucas S."/>
            <person name="Rokhsar D."/>
            <person name="Grigoriev I.V."/>
        </authorList>
    </citation>
    <scope>NUCLEOTIDE SEQUENCE [LARGE SCALE GENOMIC DNA]</scope>
</reference>
<evidence type="ECO:0000256" key="2">
    <source>
        <dbReference type="ARBA" id="ARBA00007779"/>
    </source>
</evidence>
<dbReference type="Pfam" id="PF02714">
    <property type="entry name" value="RSN1_7TM"/>
    <property type="match status" value="1"/>
</dbReference>
<comment type="similarity">
    <text evidence="2">Belongs to the CSC1 (TC 1.A.17) family.</text>
</comment>
<dbReference type="KEGG" id="smo:SELMODRAFT_450821"/>
<feature type="transmembrane region" description="Helical" evidence="7">
    <location>
        <begin position="87"/>
        <end position="111"/>
    </location>
</feature>
<dbReference type="OMA" id="AYKPPWM"/>
<feature type="domain" description="CSC1/OSCA1-like cytosolic" evidence="10">
    <location>
        <begin position="190"/>
        <end position="350"/>
    </location>
</feature>
<dbReference type="Gramene" id="EFJ37655">
    <property type="protein sequence ID" value="EFJ37655"/>
    <property type="gene ID" value="SELMODRAFT_450821"/>
</dbReference>
<keyword evidence="3" id="KW-0813">Transport</keyword>
<sequence length="723" mass="82408">MQLGGLVASAGINIGLAVIFYSLYSIFRKQRTNVNVYFPRYVLRQKNVFKTDRFKLASLVPSAGWIQRALQPSEEEIIASCGLDAAVLLRIFIFSMRFFAICTLIGVGILAPLNYTDNQVSHASQIGLLFDSLDLFTISNISNGSNRLWIHLAALYVISFSAYWLLHMEYKHVTQKRLEVLSTARPQPDQYTVLVRSIPRESQEESYSASIDRFFSQYHPHTYLSHQMVIRDWRVVRKKQTLESLVKEIERLKQIAPHERPTCRDGWLGLFGSKVDQLEFKSRKFEELFDDFREGQRELQNNGEAELPSAFVSFKSRWGAAMAAQTQQAENPMAWVTDWAPEPRDVYWPNLSIPLLLSKLYAIGVWVAVFAIILTFVIPVGLVQTIAQLENLRKWFPAIKIVLKIPGIKSVITGYLPSVLLSLLLYIVPSLMLFLSKVEGHVSRSTQEREAARKVFFFLVGNVFFISSLSGSLIDQLYAGFSEPKNIPNQLAIYVPRQSTFFITYILTTGWTGFSTEILQLGIFLLNFIKVRILGKTTFDETDTISLPYYRALPSVLLFILLGLMYAVLAPLLLPFLLIYLVFGYIVYRNQVLFVYEPSYETSGQFWPHVHSSVIFALVLMQITFIGVFGVKQKPNASILTIFLPFITLFFDNYCKSRFVPIFANLSMETTMKKDTEDEKSGAKDELLQCIQGSYKHPALQSLDLRKSDADDNTDLLLPETPV</sequence>
<dbReference type="InterPro" id="IPR045122">
    <property type="entry name" value="Csc1-like"/>
</dbReference>
<feature type="transmembrane region" description="Helical" evidence="7">
    <location>
        <begin position="456"/>
        <end position="481"/>
    </location>
</feature>
<dbReference type="HOGENOM" id="CLU_002458_7_1_1"/>
<dbReference type="OrthoDB" id="1689567at2759"/>
<dbReference type="InterPro" id="IPR027815">
    <property type="entry name" value="CSC1/OSCA1-like_cyt"/>
</dbReference>
<evidence type="ECO:0000259" key="10">
    <source>
        <dbReference type="Pfam" id="PF14703"/>
    </source>
</evidence>
<feature type="transmembrane region" description="Helical" evidence="7">
    <location>
        <begin position="415"/>
        <end position="435"/>
    </location>
</feature>
<comment type="subcellular location">
    <subcellularLocation>
        <location evidence="1">Membrane</location>
        <topology evidence="1">Multi-pass membrane protein</topology>
    </subcellularLocation>
</comment>
<feature type="transmembrane region" description="Helical" evidence="7">
    <location>
        <begin position="637"/>
        <end position="654"/>
    </location>
</feature>
<dbReference type="GO" id="GO:0005886">
    <property type="term" value="C:plasma membrane"/>
    <property type="evidence" value="ECO:0000318"/>
    <property type="project" value="GO_Central"/>
</dbReference>
<dbReference type="InParanoid" id="D8QPN8"/>
<keyword evidence="12" id="KW-1185">Reference proteome</keyword>
<dbReference type="Pfam" id="PF13967">
    <property type="entry name" value="RSN1_TM"/>
    <property type="match status" value="1"/>
</dbReference>
<evidence type="ECO:0000256" key="1">
    <source>
        <dbReference type="ARBA" id="ARBA00004141"/>
    </source>
</evidence>
<dbReference type="GO" id="GO:0005227">
    <property type="term" value="F:calcium-activated cation channel activity"/>
    <property type="evidence" value="ECO:0000318"/>
    <property type="project" value="GO_Central"/>
</dbReference>
<evidence type="ECO:0000259" key="8">
    <source>
        <dbReference type="Pfam" id="PF02714"/>
    </source>
</evidence>
<keyword evidence="5 7" id="KW-1133">Transmembrane helix</keyword>
<feature type="transmembrane region" description="Helical" evidence="7">
    <location>
        <begin position="606"/>
        <end position="630"/>
    </location>
</feature>
<dbReference type="eggNOG" id="KOG1134">
    <property type="taxonomic scope" value="Eukaryota"/>
</dbReference>
<keyword evidence="4 7" id="KW-0812">Transmembrane</keyword>
<protein>
    <recommendedName>
        <fullName evidence="13">ERD4-related membrane protein</fullName>
    </recommendedName>
</protein>
<accession>D8QPN8</accession>
<feature type="domain" description="CSC1/OSCA1-like N-terminal transmembrane" evidence="9">
    <location>
        <begin position="6"/>
        <end position="168"/>
    </location>
</feature>
<dbReference type="PANTHER" id="PTHR13018">
    <property type="entry name" value="PROBABLE MEMBRANE PROTEIN DUF221-RELATED"/>
    <property type="match status" value="1"/>
</dbReference>
<evidence type="ECO:0000256" key="7">
    <source>
        <dbReference type="SAM" id="Phobius"/>
    </source>
</evidence>
<feature type="transmembrane region" description="Helical" evidence="7">
    <location>
        <begin position="148"/>
        <end position="166"/>
    </location>
</feature>
<proteinExistence type="inferred from homology"/>
<evidence type="ECO:0000256" key="3">
    <source>
        <dbReference type="ARBA" id="ARBA00022448"/>
    </source>
</evidence>
<feature type="transmembrane region" description="Helical" evidence="7">
    <location>
        <begin position="501"/>
        <end position="526"/>
    </location>
</feature>
<dbReference type="InterPro" id="IPR003864">
    <property type="entry name" value="CSC1/OSCA1-like_7TM"/>
</dbReference>
<feature type="transmembrane region" description="Helical" evidence="7">
    <location>
        <begin position="556"/>
        <end position="586"/>
    </location>
</feature>
<evidence type="ECO:0008006" key="13">
    <source>
        <dbReference type="Google" id="ProtNLM"/>
    </source>
</evidence>
<feature type="domain" description="CSC1/OSCA1-like 7TM region" evidence="8">
    <location>
        <begin position="363"/>
        <end position="629"/>
    </location>
</feature>
<keyword evidence="6 7" id="KW-0472">Membrane</keyword>
<dbReference type="InterPro" id="IPR032880">
    <property type="entry name" value="CSC1/OSCA1-like_N"/>
</dbReference>
<dbReference type="FunCoup" id="D8QPN8">
    <property type="interactions" value="2068"/>
</dbReference>
<dbReference type="Pfam" id="PF14703">
    <property type="entry name" value="PHM7_cyt"/>
    <property type="match status" value="1"/>
</dbReference>
<evidence type="ECO:0000256" key="4">
    <source>
        <dbReference type="ARBA" id="ARBA00022692"/>
    </source>
</evidence>
<gene>
    <name evidence="11" type="ORF">SELMODRAFT_450821</name>
</gene>
<dbReference type="PANTHER" id="PTHR13018:SF141">
    <property type="entry name" value="OS01G0950900 PROTEIN"/>
    <property type="match status" value="1"/>
</dbReference>
<organism evidence="12">
    <name type="scientific">Selaginella moellendorffii</name>
    <name type="common">Spikemoss</name>
    <dbReference type="NCBI Taxonomy" id="88036"/>
    <lineage>
        <taxon>Eukaryota</taxon>
        <taxon>Viridiplantae</taxon>
        <taxon>Streptophyta</taxon>
        <taxon>Embryophyta</taxon>
        <taxon>Tracheophyta</taxon>
        <taxon>Lycopodiopsida</taxon>
        <taxon>Selaginellales</taxon>
        <taxon>Selaginellaceae</taxon>
        <taxon>Selaginella</taxon>
    </lineage>
</organism>
<dbReference type="AlphaFoldDB" id="D8QPN8"/>
<feature type="transmembrane region" description="Helical" evidence="7">
    <location>
        <begin position="6"/>
        <end position="27"/>
    </location>
</feature>
<evidence type="ECO:0000256" key="5">
    <source>
        <dbReference type="ARBA" id="ARBA00022989"/>
    </source>
</evidence>
<name>D8QPN8_SELML</name>
<evidence type="ECO:0000313" key="11">
    <source>
        <dbReference type="EMBL" id="EFJ37655.1"/>
    </source>
</evidence>
<evidence type="ECO:0000313" key="12">
    <source>
        <dbReference type="Proteomes" id="UP000001514"/>
    </source>
</evidence>
<dbReference type="Proteomes" id="UP000001514">
    <property type="component" value="Unassembled WGS sequence"/>
</dbReference>
<feature type="transmembrane region" description="Helical" evidence="7">
    <location>
        <begin position="360"/>
        <end position="387"/>
    </location>
</feature>